<feature type="transmembrane region" description="Helical" evidence="1">
    <location>
        <begin position="105"/>
        <end position="125"/>
    </location>
</feature>
<organism evidence="2 3">
    <name type="scientific">Hyphomicrobium album</name>
    <dbReference type="NCBI Taxonomy" id="2665159"/>
    <lineage>
        <taxon>Bacteria</taxon>
        <taxon>Pseudomonadati</taxon>
        <taxon>Pseudomonadota</taxon>
        <taxon>Alphaproteobacteria</taxon>
        <taxon>Hyphomicrobiales</taxon>
        <taxon>Hyphomicrobiaceae</taxon>
        <taxon>Hyphomicrobium</taxon>
    </lineage>
</organism>
<keyword evidence="3" id="KW-1185">Reference proteome</keyword>
<feature type="transmembrane region" description="Helical" evidence="1">
    <location>
        <begin position="217"/>
        <end position="243"/>
    </location>
</feature>
<dbReference type="AlphaFoldDB" id="A0A6I3KFD8"/>
<dbReference type="RefSeq" id="WP_154737637.1">
    <property type="nucleotide sequence ID" value="NZ_WMBQ01000001.1"/>
</dbReference>
<sequence>MIILRIITNAVIMGAEVVAVVALAAFAFYYPFIFAGVTAALAFVLGLRLEVARLRYELPFYFGGLVKRGAFLTALVGSFEAMFKGLLAGVAALFTFAGTNVDRRFWVAVLFAVCVYVGAAVLRLLSLRADALPMRWGYFRLAPPLGLLFSAGLALLAAAQILPAANVTGIGWDIIFNTPAEPSVEQVSELFFQLKQAFDEFIVKALSVLVGEEWARLIGVVVSVNVLSGFVTAVYAALIAATVRRSEDTLL</sequence>
<feature type="transmembrane region" description="Helical" evidence="1">
    <location>
        <begin position="7"/>
        <end position="26"/>
    </location>
</feature>
<dbReference type="EMBL" id="WMBQ01000001">
    <property type="protein sequence ID" value="MTD93063.1"/>
    <property type="molecule type" value="Genomic_DNA"/>
</dbReference>
<comment type="caution">
    <text evidence="2">The sequence shown here is derived from an EMBL/GenBank/DDBJ whole genome shotgun (WGS) entry which is preliminary data.</text>
</comment>
<evidence type="ECO:0000313" key="2">
    <source>
        <dbReference type="EMBL" id="MTD93063.1"/>
    </source>
</evidence>
<evidence type="ECO:0000256" key="1">
    <source>
        <dbReference type="SAM" id="Phobius"/>
    </source>
</evidence>
<reference evidence="2 3" key="1">
    <citation type="submission" date="2019-11" db="EMBL/GenBank/DDBJ databases">
        <title>Identification of a novel strain.</title>
        <authorList>
            <person name="Xu Q."/>
            <person name="Wang G."/>
        </authorList>
    </citation>
    <scope>NUCLEOTIDE SEQUENCE [LARGE SCALE GENOMIC DNA]</scope>
    <source>
        <strain evidence="3">xq</strain>
    </source>
</reference>
<keyword evidence="1" id="KW-0812">Transmembrane</keyword>
<name>A0A6I3KFD8_9HYPH</name>
<keyword evidence="1" id="KW-0472">Membrane</keyword>
<evidence type="ECO:0000313" key="3">
    <source>
        <dbReference type="Proteomes" id="UP000440694"/>
    </source>
</evidence>
<protein>
    <submittedName>
        <fullName evidence="2">Uncharacterized protein</fullName>
    </submittedName>
</protein>
<dbReference type="Proteomes" id="UP000440694">
    <property type="component" value="Unassembled WGS sequence"/>
</dbReference>
<feature type="transmembrane region" description="Helical" evidence="1">
    <location>
        <begin position="70"/>
        <end position="93"/>
    </location>
</feature>
<accession>A0A6I3KFD8</accession>
<proteinExistence type="predicted"/>
<gene>
    <name evidence="2" type="ORF">GIW81_01800</name>
</gene>
<keyword evidence="1" id="KW-1133">Transmembrane helix</keyword>
<feature type="transmembrane region" description="Helical" evidence="1">
    <location>
        <begin position="137"/>
        <end position="162"/>
    </location>
</feature>
<feature type="transmembrane region" description="Helical" evidence="1">
    <location>
        <begin position="32"/>
        <end position="49"/>
    </location>
</feature>